<organism evidence="1 2">
    <name type="scientific">Phytohabitans flavus</name>
    <dbReference type="NCBI Taxonomy" id="1076124"/>
    <lineage>
        <taxon>Bacteria</taxon>
        <taxon>Bacillati</taxon>
        <taxon>Actinomycetota</taxon>
        <taxon>Actinomycetes</taxon>
        <taxon>Micromonosporales</taxon>
        <taxon>Micromonosporaceae</taxon>
    </lineage>
</organism>
<evidence type="ECO:0000313" key="1">
    <source>
        <dbReference type="EMBL" id="BCB81188.1"/>
    </source>
</evidence>
<dbReference type="AlphaFoldDB" id="A0A6F8Y5C7"/>
<evidence type="ECO:0000313" key="2">
    <source>
        <dbReference type="Proteomes" id="UP000502508"/>
    </source>
</evidence>
<sequence>MVQTARVKAYVGVTDWYRFLSARPSLAEVNFWRPGGGREFPGLDTW</sequence>
<dbReference type="EMBL" id="AP022870">
    <property type="protein sequence ID" value="BCB81188.1"/>
    <property type="molecule type" value="Genomic_DNA"/>
</dbReference>
<keyword evidence="2" id="KW-1185">Reference proteome</keyword>
<gene>
    <name evidence="1" type="ORF">Pflav_075980</name>
</gene>
<name>A0A6F8Y5C7_9ACTN</name>
<reference evidence="1 2" key="2">
    <citation type="submission" date="2020-03" db="EMBL/GenBank/DDBJ databases">
        <authorList>
            <person name="Ichikawa N."/>
            <person name="Kimura A."/>
            <person name="Kitahashi Y."/>
            <person name="Uohara A."/>
        </authorList>
    </citation>
    <scope>NUCLEOTIDE SEQUENCE [LARGE SCALE GENOMIC DNA]</scope>
    <source>
        <strain evidence="1 2">NBRC 107702</strain>
    </source>
</reference>
<reference evidence="1 2" key="1">
    <citation type="submission" date="2020-03" db="EMBL/GenBank/DDBJ databases">
        <title>Whole genome shotgun sequence of Phytohabitans flavus NBRC 107702.</title>
        <authorList>
            <person name="Komaki H."/>
            <person name="Tamura T."/>
        </authorList>
    </citation>
    <scope>NUCLEOTIDE SEQUENCE [LARGE SCALE GENOMIC DNA]</scope>
    <source>
        <strain evidence="1 2">NBRC 107702</strain>
    </source>
</reference>
<proteinExistence type="predicted"/>
<accession>A0A6F8Y5C7</accession>
<dbReference type="Proteomes" id="UP000502508">
    <property type="component" value="Chromosome"/>
</dbReference>
<protein>
    <submittedName>
        <fullName evidence="1">Uncharacterized protein</fullName>
    </submittedName>
</protein>
<dbReference type="KEGG" id="pfla:Pflav_075980"/>